<dbReference type="Gene3D" id="3.40.50.150">
    <property type="entry name" value="Vaccinia Virus protein VP39"/>
    <property type="match status" value="1"/>
</dbReference>
<evidence type="ECO:0000256" key="2">
    <source>
        <dbReference type="ARBA" id="ARBA00022679"/>
    </source>
</evidence>
<feature type="domain" description="Methyltransferase" evidence="3">
    <location>
        <begin position="87"/>
        <end position="177"/>
    </location>
</feature>
<accession>H5XB50</accession>
<keyword evidence="5" id="KW-1185">Reference proteome</keyword>
<organism evidence="4 5">
    <name type="scientific">Saccharomonospora marina XMU15</name>
    <dbReference type="NCBI Taxonomy" id="882083"/>
    <lineage>
        <taxon>Bacteria</taxon>
        <taxon>Bacillati</taxon>
        <taxon>Actinomycetota</taxon>
        <taxon>Actinomycetes</taxon>
        <taxon>Pseudonocardiales</taxon>
        <taxon>Pseudonocardiaceae</taxon>
        <taxon>Saccharomonospora</taxon>
    </lineage>
</organism>
<dbReference type="CDD" id="cd02440">
    <property type="entry name" value="AdoMet_MTases"/>
    <property type="match status" value="1"/>
</dbReference>
<keyword evidence="2" id="KW-0808">Transferase</keyword>
<dbReference type="GO" id="GO:0032259">
    <property type="term" value="P:methylation"/>
    <property type="evidence" value="ECO:0007669"/>
    <property type="project" value="UniProtKB-KW"/>
</dbReference>
<keyword evidence="1 4" id="KW-0489">Methyltransferase</keyword>
<gene>
    <name evidence="4" type="ORF">SacmaDRAFT_5666</name>
</gene>
<protein>
    <submittedName>
        <fullName evidence="4">Methylase involved in ubiquinone/menaquinone biosynthesis</fullName>
    </submittedName>
</protein>
<evidence type="ECO:0000259" key="3">
    <source>
        <dbReference type="Pfam" id="PF13649"/>
    </source>
</evidence>
<dbReference type="HOGENOM" id="CLU_060397_1_1_11"/>
<dbReference type="Pfam" id="PF13649">
    <property type="entry name" value="Methyltransf_25"/>
    <property type="match status" value="1"/>
</dbReference>
<dbReference type="PANTHER" id="PTHR43861:SF1">
    <property type="entry name" value="TRANS-ACONITATE 2-METHYLTRANSFERASE"/>
    <property type="match status" value="1"/>
</dbReference>
<reference evidence="4 5" key="1">
    <citation type="journal article" date="2012" name="Stand. Genomic Sci.">
        <title>Genome sequence of the ocean sediment bacterium Saccharomonospora marina type strain (XMU15(T)).</title>
        <authorList>
            <person name="Klenk H.P."/>
            <person name="Lu M."/>
            <person name="Lucas S."/>
            <person name="Lapidus A."/>
            <person name="Copeland A."/>
            <person name="Pitluck S."/>
            <person name="Goodwin L.A."/>
            <person name="Han C."/>
            <person name="Tapia R."/>
            <person name="Brambilla E.M."/>
            <person name="Potter G."/>
            <person name="Land M."/>
            <person name="Ivanova N."/>
            <person name="Rohde M."/>
            <person name="Goker M."/>
            <person name="Detter J.C."/>
            <person name="Li W.J."/>
            <person name="Kyrpides N.C."/>
            <person name="Woyke T."/>
        </authorList>
    </citation>
    <scope>NUCLEOTIDE SEQUENCE [LARGE SCALE GENOMIC DNA]</scope>
    <source>
        <strain evidence="4 5">XMU15</strain>
    </source>
</reference>
<dbReference type="eggNOG" id="COG2226">
    <property type="taxonomic scope" value="Bacteria"/>
</dbReference>
<dbReference type="InterPro" id="IPR041698">
    <property type="entry name" value="Methyltransf_25"/>
</dbReference>
<dbReference type="SUPFAM" id="SSF53335">
    <property type="entry name" value="S-adenosyl-L-methionine-dependent methyltransferases"/>
    <property type="match status" value="1"/>
</dbReference>
<sequence length="252" mass="27801">MGSSASLDRVKELAGGRAARVRAFDLLSHWEVRVIEPRFASRTRAAYDVLAADYADRFDQELAVKPFDRAVLAVFAELVRGQRPGAVLDVGCGPGRIAAHLHDLGLPVTGIDISPGMIEQARRRHPHLRFREGSMTALDTEDGALGGIVAWYSIIHVPDDHLPLVLAEFHRVLAPGGYLQLAFAVGDEVLHRTEVGGHRVSLDFHPQQPDHLADLLGQTGLREHARLVRQPDEEGTFRELTPQCFLLARNAR</sequence>
<dbReference type="Proteomes" id="UP000004926">
    <property type="component" value="Chromosome"/>
</dbReference>
<evidence type="ECO:0000313" key="5">
    <source>
        <dbReference type="Proteomes" id="UP000004926"/>
    </source>
</evidence>
<dbReference type="PANTHER" id="PTHR43861">
    <property type="entry name" value="TRANS-ACONITATE 2-METHYLTRANSFERASE-RELATED"/>
    <property type="match status" value="1"/>
</dbReference>
<evidence type="ECO:0000256" key="1">
    <source>
        <dbReference type="ARBA" id="ARBA00022603"/>
    </source>
</evidence>
<proteinExistence type="predicted"/>
<dbReference type="STRING" id="882083.SacmaDRAFT_5666"/>
<dbReference type="GO" id="GO:0008168">
    <property type="term" value="F:methyltransferase activity"/>
    <property type="evidence" value="ECO:0007669"/>
    <property type="project" value="UniProtKB-KW"/>
</dbReference>
<dbReference type="AlphaFoldDB" id="H5XB50"/>
<dbReference type="InterPro" id="IPR029063">
    <property type="entry name" value="SAM-dependent_MTases_sf"/>
</dbReference>
<name>H5XB50_9PSEU</name>
<keyword evidence="4" id="KW-0830">Ubiquinone</keyword>
<dbReference type="EMBL" id="CM001439">
    <property type="protein sequence ID" value="EHR53780.1"/>
    <property type="molecule type" value="Genomic_DNA"/>
</dbReference>
<evidence type="ECO:0000313" key="4">
    <source>
        <dbReference type="EMBL" id="EHR53780.1"/>
    </source>
</evidence>